<dbReference type="EMBL" id="JBJQOH010000002">
    <property type="protein sequence ID" value="KAL3696637.1"/>
    <property type="molecule type" value="Genomic_DNA"/>
</dbReference>
<organism evidence="1 2">
    <name type="scientific">Riccia sorocarpa</name>
    <dbReference type="NCBI Taxonomy" id="122646"/>
    <lineage>
        <taxon>Eukaryota</taxon>
        <taxon>Viridiplantae</taxon>
        <taxon>Streptophyta</taxon>
        <taxon>Embryophyta</taxon>
        <taxon>Marchantiophyta</taxon>
        <taxon>Marchantiopsida</taxon>
        <taxon>Marchantiidae</taxon>
        <taxon>Marchantiales</taxon>
        <taxon>Ricciaceae</taxon>
        <taxon>Riccia</taxon>
    </lineage>
</organism>
<gene>
    <name evidence="1" type="ORF">R1sor_010713</name>
</gene>
<sequence length="94" mass="10744">MANQRDEHVKSLESIQKRGFKCFGSCLRKGFEKDGPKWPSPLKSHDYHILLHRLAVCPSDLLARSWDTRSSRCHLRLVGTDEMGLFQDDSNSGD</sequence>
<evidence type="ECO:0000313" key="1">
    <source>
        <dbReference type="EMBL" id="KAL3696637.1"/>
    </source>
</evidence>
<dbReference type="AlphaFoldDB" id="A0ABD3I1K2"/>
<name>A0ABD3I1K2_9MARC</name>
<evidence type="ECO:0000313" key="2">
    <source>
        <dbReference type="Proteomes" id="UP001633002"/>
    </source>
</evidence>
<keyword evidence="2" id="KW-1185">Reference proteome</keyword>
<accession>A0ABD3I1K2</accession>
<protein>
    <submittedName>
        <fullName evidence="1">Uncharacterized protein</fullName>
    </submittedName>
</protein>
<reference evidence="1 2" key="1">
    <citation type="submission" date="2024-09" db="EMBL/GenBank/DDBJ databases">
        <title>Chromosome-scale assembly of Riccia sorocarpa.</title>
        <authorList>
            <person name="Paukszto L."/>
        </authorList>
    </citation>
    <scope>NUCLEOTIDE SEQUENCE [LARGE SCALE GENOMIC DNA]</scope>
    <source>
        <strain evidence="1">LP-2024</strain>
        <tissue evidence="1">Aerial parts of the thallus</tissue>
    </source>
</reference>
<proteinExistence type="predicted"/>
<dbReference type="Proteomes" id="UP001633002">
    <property type="component" value="Unassembled WGS sequence"/>
</dbReference>
<comment type="caution">
    <text evidence="1">The sequence shown here is derived from an EMBL/GenBank/DDBJ whole genome shotgun (WGS) entry which is preliminary data.</text>
</comment>